<feature type="region of interest" description="Disordered" evidence="1">
    <location>
        <begin position="1"/>
        <end position="56"/>
    </location>
</feature>
<dbReference type="RefSeq" id="WP_158510709.1">
    <property type="nucleotide sequence ID" value="NZ_BAAABQ010000014.1"/>
</dbReference>
<feature type="compositionally biased region" description="Basic and acidic residues" evidence="1">
    <location>
        <begin position="21"/>
        <end position="38"/>
    </location>
</feature>
<evidence type="ECO:0000256" key="1">
    <source>
        <dbReference type="SAM" id="MobiDB-lite"/>
    </source>
</evidence>
<feature type="compositionally biased region" description="Basic and acidic residues" evidence="1">
    <location>
        <begin position="46"/>
        <end position="56"/>
    </location>
</feature>
<gene>
    <name evidence="2" type="ORF">BC739_007202</name>
</gene>
<accession>A0ABR6BSU2</accession>
<dbReference type="EMBL" id="JACJID010000006">
    <property type="protein sequence ID" value="MBA8929969.1"/>
    <property type="molecule type" value="Genomic_DNA"/>
</dbReference>
<feature type="compositionally biased region" description="Basic and acidic residues" evidence="1">
    <location>
        <begin position="1"/>
        <end position="13"/>
    </location>
</feature>
<dbReference type="Proteomes" id="UP000517916">
    <property type="component" value="Unassembled WGS sequence"/>
</dbReference>
<comment type="caution">
    <text evidence="2">The sequence shown here is derived from an EMBL/GenBank/DDBJ whole genome shotgun (WGS) entry which is preliminary data.</text>
</comment>
<keyword evidence="3" id="KW-1185">Reference proteome</keyword>
<proteinExistence type="predicted"/>
<sequence length="56" mass="6429">MTVQRNDHRHTTDPVDSIKSLFDERAQEAGEPEGDKPKAPQMRILGDLRDTGKKRR</sequence>
<organism evidence="2 3">
    <name type="scientific">Kutzneria viridogrisea</name>
    <dbReference type="NCBI Taxonomy" id="47990"/>
    <lineage>
        <taxon>Bacteria</taxon>
        <taxon>Bacillati</taxon>
        <taxon>Actinomycetota</taxon>
        <taxon>Actinomycetes</taxon>
        <taxon>Pseudonocardiales</taxon>
        <taxon>Pseudonocardiaceae</taxon>
        <taxon>Kutzneria</taxon>
    </lineage>
</organism>
<evidence type="ECO:0000313" key="3">
    <source>
        <dbReference type="Proteomes" id="UP000517916"/>
    </source>
</evidence>
<evidence type="ECO:0000313" key="2">
    <source>
        <dbReference type="EMBL" id="MBA8929969.1"/>
    </source>
</evidence>
<protein>
    <submittedName>
        <fullName evidence="2">Uncharacterized protein</fullName>
    </submittedName>
</protein>
<name>A0ABR6BSU2_9PSEU</name>
<reference evidence="2 3" key="1">
    <citation type="submission" date="2020-08" db="EMBL/GenBank/DDBJ databases">
        <title>Genomic Encyclopedia of Archaeal and Bacterial Type Strains, Phase II (KMG-II): from individual species to whole genera.</title>
        <authorList>
            <person name="Goeker M."/>
        </authorList>
    </citation>
    <scope>NUCLEOTIDE SEQUENCE [LARGE SCALE GENOMIC DNA]</scope>
    <source>
        <strain evidence="2 3">DSM 43850</strain>
    </source>
</reference>